<dbReference type="Proteomes" id="UP001187415">
    <property type="component" value="Unassembled WGS sequence"/>
</dbReference>
<name>A0AA88IIV2_CHASR</name>
<proteinExistence type="predicted"/>
<accession>A0AA88IIV2</accession>
<feature type="compositionally biased region" description="Basic residues" evidence="1">
    <location>
        <begin position="15"/>
        <end position="27"/>
    </location>
</feature>
<feature type="region of interest" description="Disordered" evidence="1">
    <location>
        <begin position="15"/>
        <end position="35"/>
    </location>
</feature>
<dbReference type="AlphaFoldDB" id="A0AA88IIV2"/>
<evidence type="ECO:0000256" key="1">
    <source>
        <dbReference type="SAM" id="MobiDB-lite"/>
    </source>
</evidence>
<protein>
    <submittedName>
        <fullName evidence="2">Uncharacterized protein</fullName>
    </submittedName>
</protein>
<comment type="caution">
    <text evidence="2">The sequence shown here is derived from an EMBL/GenBank/DDBJ whole genome shotgun (WGS) entry which is preliminary data.</text>
</comment>
<keyword evidence="3" id="KW-1185">Reference proteome</keyword>
<evidence type="ECO:0000313" key="2">
    <source>
        <dbReference type="EMBL" id="KAK2817422.1"/>
    </source>
</evidence>
<reference evidence="2" key="1">
    <citation type="submission" date="2023-07" db="EMBL/GenBank/DDBJ databases">
        <title>Chromosome-level Genome Assembly of Striped Snakehead (Channa striata).</title>
        <authorList>
            <person name="Liu H."/>
        </authorList>
    </citation>
    <scope>NUCLEOTIDE SEQUENCE</scope>
    <source>
        <strain evidence="2">Gz</strain>
        <tissue evidence="2">Muscle</tissue>
    </source>
</reference>
<dbReference type="EMBL" id="JAUPFM010000021">
    <property type="protein sequence ID" value="KAK2817422.1"/>
    <property type="molecule type" value="Genomic_DNA"/>
</dbReference>
<evidence type="ECO:0000313" key="3">
    <source>
        <dbReference type="Proteomes" id="UP001187415"/>
    </source>
</evidence>
<sequence length="96" mass="10692">MYLLVLPDSVVVHNKRPTRAGKGRRPPLQHDAQSLRLPGLQLRPNLKLGRGHRVQPGAGGNNGHECLKTSGVQVPSMWGLWHVRFFSVAAIEEWGR</sequence>
<organism evidence="2 3">
    <name type="scientific">Channa striata</name>
    <name type="common">Snakehead murrel</name>
    <name type="synonym">Ophicephalus striatus</name>
    <dbReference type="NCBI Taxonomy" id="64152"/>
    <lineage>
        <taxon>Eukaryota</taxon>
        <taxon>Metazoa</taxon>
        <taxon>Chordata</taxon>
        <taxon>Craniata</taxon>
        <taxon>Vertebrata</taxon>
        <taxon>Euteleostomi</taxon>
        <taxon>Actinopterygii</taxon>
        <taxon>Neopterygii</taxon>
        <taxon>Teleostei</taxon>
        <taxon>Neoteleostei</taxon>
        <taxon>Acanthomorphata</taxon>
        <taxon>Anabantaria</taxon>
        <taxon>Anabantiformes</taxon>
        <taxon>Channoidei</taxon>
        <taxon>Channidae</taxon>
        <taxon>Channa</taxon>
    </lineage>
</organism>
<gene>
    <name evidence="2" type="ORF">Q5P01_025613</name>
</gene>